<dbReference type="SUPFAM" id="SSF47413">
    <property type="entry name" value="lambda repressor-like DNA-binding domains"/>
    <property type="match status" value="1"/>
</dbReference>
<proteinExistence type="predicted"/>
<organism evidence="2 3">
    <name type="scientific">Paenibacillus sambharensis</name>
    <dbReference type="NCBI Taxonomy" id="1803190"/>
    <lineage>
        <taxon>Bacteria</taxon>
        <taxon>Bacillati</taxon>
        <taxon>Bacillota</taxon>
        <taxon>Bacilli</taxon>
        <taxon>Bacillales</taxon>
        <taxon>Paenibacillaceae</taxon>
        <taxon>Paenibacillus</taxon>
    </lineage>
</organism>
<dbReference type="InterPro" id="IPR001387">
    <property type="entry name" value="Cro/C1-type_HTH"/>
</dbReference>
<accession>A0A2W1L8S1</accession>
<feature type="domain" description="HTH cro/C1-type" evidence="1">
    <location>
        <begin position="8"/>
        <end position="66"/>
    </location>
</feature>
<dbReference type="PROSITE" id="PS50943">
    <property type="entry name" value="HTH_CROC1"/>
    <property type="match status" value="1"/>
</dbReference>
<dbReference type="SMART" id="SM00530">
    <property type="entry name" value="HTH_XRE"/>
    <property type="match status" value="1"/>
</dbReference>
<dbReference type="OrthoDB" id="2186666at2"/>
<dbReference type="InterPro" id="IPR010982">
    <property type="entry name" value="Lambda_DNA-bd_dom_sf"/>
</dbReference>
<dbReference type="Gene3D" id="1.10.260.40">
    <property type="entry name" value="lambda repressor-like DNA-binding domains"/>
    <property type="match status" value="1"/>
</dbReference>
<dbReference type="AlphaFoldDB" id="A0A2W1L8S1"/>
<dbReference type="CDD" id="cd00093">
    <property type="entry name" value="HTH_XRE"/>
    <property type="match status" value="1"/>
</dbReference>
<evidence type="ECO:0000259" key="1">
    <source>
        <dbReference type="PROSITE" id="PS50943"/>
    </source>
</evidence>
<gene>
    <name evidence="2" type="ORF">DNH61_07205</name>
</gene>
<dbReference type="GO" id="GO:0003677">
    <property type="term" value="F:DNA binding"/>
    <property type="evidence" value="ECO:0007669"/>
    <property type="project" value="InterPro"/>
</dbReference>
<dbReference type="EMBL" id="QKRB01000037">
    <property type="protein sequence ID" value="PZD96578.1"/>
    <property type="molecule type" value="Genomic_DNA"/>
</dbReference>
<name>A0A2W1L8S1_9BACL</name>
<sequence length="73" mass="8414">MFEVKIKLKEVIENHPNKLTQKDLARMTGIREATISDFARGSRTVINIEHLQKIANALNITDIRELIDLVEKE</sequence>
<comment type="caution">
    <text evidence="2">The sequence shown here is derived from an EMBL/GenBank/DDBJ whole genome shotgun (WGS) entry which is preliminary data.</text>
</comment>
<dbReference type="RefSeq" id="WP_111145983.1">
    <property type="nucleotide sequence ID" value="NZ_QKRB01000037.1"/>
</dbReference>
<reference evidence="2 3" key="1">
    <citation type="submission" date="2018-06" db="EMBL/GenBank/DDBJ databases">
        <title>Paenibacillus imtechensis sp. nov.</title>
        <authorList>
            <person name="Pinnaka A.K."/>
            <person name="Singh H."/>
            <person name="Kaur M."/>
        </authorList>
    </citation>
    <scope>NUCLEOTIDE SEQUENCE [LARGE SCALE GENOMIC DNA]</scope>
    <source>
        <strain evidence="2 3">SMB1</strain>
    </source>
</reference>
<keyword evidence="3" id="KW-1185">Reference proteome</keyword>
<evidence type="ECO:0000313" key="2">
    <source>
        <dbReference type="EMBL" id="PZD96578.1"/>
    </source>
</evidence>
<protein>
    <submittedName>
        <fullName evidence="2">XRE family transcriptional regulator</fullName>
    </submittedName>
</protein>
<evidence type="ECO:0000313" key="3">
    <source>
        <dbReference type="Proteomes" id="UP000249522"/>
    </source>
</evidence>
<dbReference type="Pfam" id="PF01381">
    <property type="entry name" value="HTH_3"/>
    <property type="match status" value="1"/>
</dbReference>
<dbReference type="Proteomes" id="UP000249522">
    <property type="component" value="Unassembled WGS sequence"/>
</dbReference>